<dbReference type="InterPro" id="IPR058437">
    <property type="entry name" value="DUF8124"/>
</dbReference>
<evidence type="ECO:0000313" key="3">
    <source>
        <dbReference type="Proteomes" id="UP001596333"/>
    </source>
</evidence>
<dbReference type="Pfam" id="PF26445">
    <property type="entry name" value="DUF8124"/>
    <property type="match status" value="1"/>
</dbReference>
<dbReference type="Proteomes" id="UP001596333">
    <property type="component" value="Unassembled WGS sequence"/>
</dbReference>
<reference evidence="2 3" key="1">
    <citation type="journal article" date="2019" name="Int. J. Syst. Evol. Microbiol.">
        <title>The Global Catalogue of Microorganisms (GCM) 10K type strain sequencing project: providing services to taxonomists for standard genome sequencing and annotation.</title>
        <authorList>
            <consortium name="The Broad Institute Genomics Platform"/>
            <consortium name="The Broad Institute Genome Sequencing Center for Infectious Disease"/>
            <person name="Wu L."/>
            <person name="Ma J."/>
        </authorList>
    </citation>
    <scope>NUCLEOTIDE SEQUENCE [LARGE SCALE GENOMIC DNA]</scope>
    <source>
        <strain evidence="2 3">Y73</strain>
    </source>
</reference>
<comment type="caution">
    <text evidence="2">The sequence shown here is derived from an EMBL/GenBank/DDBJ whole genome shotgun (WGS) entry which is preliminary data.</text>
</comment>
<proteinExistence type="predicted"/>
<keyword evidence="3" id="KW-1185">Reference proteome</keyword>
<dbReference type="AlphaFoldDB" id="A0ABD5UJF8"/>
<dbReference type="RefSeq" id="WP_379768276.1">
    <property type="nucleotide sequence ID" value="NZ_JBHSXI010000012.1"/>
</dbReference>
<evidence type="ECO:0000259" key="1">
    <source>
        <dbReference type="Pfam" id="PF26445"/>
    </source>
</evidence>
<feature type="domain" description="DUF8124" evidence="1">
    <location>
        <begin position="1"/>
        <end position="86"/>
    </location>
</feature>
<name>A0ABD5UJF8_9EURY</name>
<gene>
    <name evidence="2" type="ORF">ACFQEY_10540</name>
</gene>
<protein>
    <recommendedName>
        <fullName evidence="1">DUF8124 domain-containing protein</fullName>
    </recommendedName>
</protein>
<accession>A0ABD5UJF8</accession>
<evidence type="ECO:0000313" key="2">
    <source>
        <dbReference type="EMBL" id="MFC6889449.1"/>
    </source>
</evidence>
<sequence>MCADTFGVGIHLTDTELQFVVHVPSDVDSGWSDPDAFQTRIAEAVWERLDRQSILQAVAEEFETGETATLGTIALNPDGTVIEHDLGLCTPDADTHDRTERGS</sequence>
<dbReference type="EMBL" id="JBHSXI010000012">
    <property type="protein sequence ID" value="MFC6889449.1"/>
    <property type="molecule type" value="Genomic_DNA"/>
</dbReference>
<organism evidence="2 3">
    <name type="scientific">Halorubrum trueperi</name>
    <dbReference type="NCBI Taxonomy" id="2004704"/>
    <lineage>
        <taxon>Archaea</taxon>
        <taxon>Methanobacteriati</taxon>
        <taxon>Methanobacteriota</taxon>
        <taxon>Stenosarchaea group</taxon>
        <taxon>Halobacteria</taxon>
        <taxon>Halobacteriales</taxon>
        <taxon>Haloferacaceae</taxon>
        <taxon>Halorubrum</taxon>
    </lineage>
</organism>